<keyword evidence="2" id="KW-0812">Transmembrane</keyword>
<feature type="compositionally biased region" description="Basic and acidic residues" evidence="1">
    <location>
        <begin position="51"/>
        <end position="63"/>
    </location>
</feature>
<evidence type="ECO:0000313" key="4">
    <source>
        <dbReference type="Proteomes" id="UP001139485"/>
    </source>
</evidence>
<keyword evidence="4" id="KW-1185">Reference proteome</keyword>
<feature type="compositionally biased region" description="Low complexity" evidence="1">
    <location>
        <begin position="64"/>
        <end position="74"/>
    </location>
</feature>
<sequence>MFAGDGGFWLVAVVAVVVLLAGTGSAVRRLVRSRSDLTPPPEGVRASALRQEGREHEADEVEARAAGTRAATDAPDMPDVSGAADVPDLAGDTLADHPWLAGDAGAARGSAVGPEASTGHTQDDVSRSPVDRLRVIDELLAKGYITDEEHAAAQRRIAQDL</sequence>
<reference evidence="3" key="1">
    <citation type="submission" date="2022-05" db="EMBL/GenBank/DDBJ databases">
        <authorList>
            <person name="Tuo L."/>
        </authorList>
    </citation>
    <scope>NUCLEOTIDE SEQUENCE</scope>
    <source>
        <strain evidence="3">BSK12Z-4</strain>
    </source>
</reference>
<proteinExistence type="predicted"/>
<keyword evidence="2" id="KW-0472">Membrane</keyword>
<feature type="transmembrane region" description="Helical" evidence="2">
    <location>
        <begin position="6"/>
        <end position="27"/>
    </location>
</feature>
<evidence type="ECO:0000256" key="1">
    <source>
        <dbReference type="SAM" id="MobiDB-lite"/>
    </source>
</evidence>
<protein>
    <submittedName>
        <fullName evidence="3">SHOCT domain-containing protein</fullName>
    </submittedName>
</protein>
<dbReference type="EMBL" id="JAMOIL010000001">
    <property type="protein sequence ID" value="MCM0618679.1"/>
    <property type="molecule type" value="Genomic_DNA"/>
</dbReference>
<organism evidence="3 4">
    <name type="scientific">Nocardioides bruguierae</name>
    <dbReference type="NCBI Taxonomy" id="2945102"/>
    <lineage>
        <taxon>Bacteria</taxon>
        <taxon>Bacillati</taxon>
        <taxon>Actinomycetota</taxon>
        <taxon>Actinomycetes</taxon>
        <taxon>Propionibacteriales</taxon>
        <taxon>Nocardioidaceae</taxon>
        <taxon>Nocardioides</taxon>
    </lineage>
</organism>
<dbReference type="AlphaFoldDB" id="A0A9X2D439"/>
<accession>A0A9X2D439</accession>
<evidence type="ECO:0000256" key="2">
    <source>
        <dbReference type="SAM" id="Phobius"/>
    </source>
</evidence>
<keyword evidence="2" id="KW-1133">Transmembrane helix</keyword>
<name>A0A9X2D439_9ACTN</name>
<feature type="region of interest" description="Disordered" evidence="1">
    <location>
        <begin position="35"/>
        <end position="129"/>
    </location>
</feature>
<gene>
    <name evidence="3" type="ORF">M8330_00055</name>
</gene>
<dbReference type="RefSeq" id="WP_250825659.1">
    <property type="nucleotide sequence ID" value="NZ_JAMOIL010000001.1"/>
</dbReference>
<evidence type="ECO:0000313" key="3">
    <source>
        <dbReference type="EMBL" id="MCM0618679.1"/>
    </source>
</evidence>
<comment type="caution">
    <text evidence="3">The sequence shown here is derived from an EMBL/GenBank/DDBJ whole genome shotgun (WGS) entry which is preliminary data.</text>
</comment>
<dbReference type="Proteomes" id="UP001139485">
    <property type="component" value="Unassembled WGS sequence"/>
</dbReference>